<reference evidence="2" key="4">
    <citation type="submission" date="2019-03" db="UniProtKB">
        <authorList>
            <consortium name="EnsemblPlants"/>
        </authorList>
    </citation>
    <scope>IDENTIFICATION</scope>
</reference>
<dbReference type="AlphaFoldDB" id="A0A453T5X3"/>
<organism evidence="2 3">
    <name type="scientific">Aegilops tauschii subsp. strangulata</name>
    <name type="common">Goatgrass</name>
    <dbReference type="NCBI Taxonomy" id="200361"/>
    <lineage>
        <taxon>Eukaryota</taxon>
        <taxon>Viridiplantae</taxon>
        <taxon>Streptophyta</taxon>
        <taxon>Embryophyta</taxon>
        <taxon>Tracheophyta</taxon>
        <taxon>Spermatophyta</taxon>
        <taxon>Magnoliopsida</taxon>
        <taxon>Liliopsida</taxon>
        <taxon>Poales</taxon>
        <taxon>Poaceae</taxon>
        <taxon>BOP clade</taxon>
        <taxon>Pooideae</taxon>
        <taxon>Triticodae</taxon>
        <taxon>Triticeae</taxon>
        <taxon>Triticinae</taxon>
        <taxon>Aegilops</taxon>
    </lineage>
</organism>
<dbReference type="PANTHER" id="PTHR31264:SF9">
    <property type="entry name" value="F-BOX DOMAIN-CONTAINING PROTEIN"/>
    <property type="match status" value="1"/>
</dbReference>
<proteinExistence type="predicted"/>
<dbReference type="SUPFAM" id="SSF81383">
    <property type="entry name" value="F-box domain"/>
    <property type="match status" value="1"/>
</dbReference>
<dbReference type="InterPro" id="IPR036047">
    <property type="entry name" value="F-box-like_dom_sf"/>
</dbReference>
<sequence length="440" mass="48697">LQQHTTLPIPSGRAVVVVEGFRRLAPPPAGSPLARPPLPDGDQPENFAGHPRRPLGEDILVRLPTPEDLARTSAACVTFRGVVTDGSFLRSFRRLHAPPVLGFFAHSQFHPAPPPHPSARAARALALAADFSFSFLPSYCRWGVCDSRDGRVLLARKPEKGKEAPIFTELVVCDPLHRQYILLPTVPEDLVASVENSVKDCFGRFCVPFLISPNKAEETEFRVIWMARCGINLTVLIFSSSTGEWLAASSSQDWRDIVVVGDPFYFLRPHFSGGCIYWDSPLNQNKLLVLDTSTMEFSIADFPPGEWGDVKLAIVDAGEGRFGMFSIHDGDEGGESVLNYMVGQNKGESSGQLKKVSLSLGYGHRYYFTNYATQNYLILLRTEARPYVGLSQAPSKIEFFSLDVKTMQLERMFIEPSMFGGSKVHIYTNFPPSLLSSPTI</sequence>
<evidence type="ECO:0000256" key="1">
    <source>
        <dbReference type="SAM" id="MobiDB-lite"/>
    </source>
</evidence>
<reference evidence="2" key="5">
    <citation type="journal article" date="2021" name="G3 (Bethesda)">
        <title>Aegilops tauschii genome assembly Aet v5.0 features greater sequence contiguity and improved annotation.</title>
        <authorList>
            <person name="Wang L."/>
            <person name="Zhu T."/>
            <person name="Rodriguez J.C."/>
            <person name="Deal K.R."/>
            <person name="Dubcovsky J."/>
            <person name="McGuire P.E."/>
            <person name="Lux T."/>
            <person name="Spannagl M."/>
            <person name="Mayer K.F.X."/>
            <person name="Baldrich P."/>
            <person name="Meyers B.C."/>
            <person name="Huo N."/>
            <person name="Gu Y.Q."/>
            <person name="Zhou H."/>
            <person name="Devos K.M."/>
            <person name="Bennetzen J.L."/>
            <person name="Unver T."/>
            <person name="Budak H."/>
            <person name="Gulick P.J."/>
            <person name="Galiba G."/>
            <person name="Kalapos B."/>
            <person name="Nelson D.R."/>
            <person name="Li P."/>
            <person name="You F.M."/>
            <person name="Luo M.C."/>
            <person name="Dvorak J."/>
        </authorList>
    </citation>
    <scope>NUCLEOTIDE SEQUENCE [LARGE SCALE GENOMIC DNA]</scope>
    <source>
        <strain evidence="2">cv. AL8/78</strain>
    </source>
</reference>
<dbReference type="EnsemblPlants" id="AET7Gv21256800.1">
    <property type="protein sequence ID" value="AET7Gv21256800.1"/>
    <property type="gene ID" value="AET7Gv21256800"/>
</dbReference>
<evidence type="ECO:0008006" key="4">
    <source>
        <dbReference type="Google" id="ProtNLM"/>
    </source>
</evidence>
<feature type="compositionally biased region" description="Pro residues" evidence="1">
    <location>
        <begin position="27"/>
        <end position="39"/>
    </location>
</feature>
<keyword evidence="3" id="KW-1185">Reference proteome</keyword>
<feature type="region of interest" description="Disordered" evidence="1">
    <location>
        <begin position="27"/>
        <end position="53"/>
    </location>
</feature>
<dbReference type="Gramene" id="AET7Gv21256800.1">
    <property type="protein sequence ID" value="AET7Gv21256800.1"/>
    <property type="gene ID" value="AET7Gv21256800"/>
</dbReference>
<reference evidence="3" key="1">
    <citation type="journal article" date="2014" name="Science">
        <title>Ancient hybridizations among the ancestral genomes of bread wheat.</title>
        <authorList>
            <consortium name="International Wheat Genome Sequencing Consortium,"/>
            <person name="Marcussen T."/>
            <person name="Sandve S.R."/>
            <person name="Heier L."/>
            <person name="Spannagl M."/>
            <person name="Pfeifer M."/>
            <person name="Jakobsen K.S."/>
            <person name="Wulff B.B."/>
            <person name="Steuernagel B."/>
            <person name="Mayer K.F."/>
            <person name="Olsen O.A."/>
        </authorList>
    </citation>
    <scope>NUCLEOTIDE SEQUENCE [LARGE SCALE GENOMIC DNA]</scope>
    <source>
        <strain evidence="3">cv. AL8/78</strain>
    </source>
</reference>
<protein>
    <recommendedName>
        <fullName evidence="4">DUF295 domain-containing protein</fullName>
    </recommendedName>
</protein>
<dbReference type="Proteomes" id="UP000015105">
    <property type="component" value="Chromosome 7D"/>
</dbReference>
<accession>A0A453T5X3</accession>
<evidence type="ECO:0000313" key="2">
    <source>
        <dbReference type="EnsemblPlants" id="AET7Gv21256800.1"/>
    </source>
</evidence>
<evidence type="ECO:0000313" key="3">
    <source>
        <dbReference type="Proteomes" id="UP000015105"/>
    </source>
</evidence>
<dbReference type="PANTHER" id="PTHR31264">
    <property type="entry name" value="OS07G0554500 PROTEIN-RELATED"/>
    <property type="match status" value="1"/>
</dbReference>
<dbReference type="STRING" id="200361.A0A453T5X3"/>
<reference evidence="2" key="3">
    <citation type="journal article" date="2017" name="Nature">
        <title>Genome sequence of the progenitor of the wheat D genome Aegilops tauschii.</title>
        <authorList>
            <person name="Luo M.C."/>
            <person name="Gu Y.Q."/>
            <person name="Puiu D."/>
            <person name="Wang H."/>
            <person name="Twardziok S.O."/>
            <person name="Deal K.R."/>
            <person name="Huo N."/>
            <person name="Zhu T."/>
            <person name="Wang L."/>
            <person name="Wang Y."/>
            <person name="McGuire P.E."/>
            <person name="Liu S."/>
            <person name="Long H."/>
            <person name="Ramasamy R.K."/>
            <person name="Rodriguez J.C."/>
            <person name="Van S.L."/>
            <person name="Yuan L."/>
            <person name="Wang Z."/>
            <person name="Xia Z."/>
            <person name="Xiao L."/>
            <person name="Anderson O.D."/>
            <person name="Ouyang S."/>
            <person name="Liang Y."/>
            <person name="Zimin A.V."/>
            <person name="Pertea G."/>
            <person name="Qi P."/>
            <person name="Bennetzen J.L."/>
            <person name="Dai X."/>
            <person name="Dawson M.W."/>
            <person name="Muller H.G."/>
            <person name="Kugler K."/>
            <person name="Rivarola-Duarte L."/>
            <person name="Spannagl M."/>
            <person name="Mayer K.F.X."/>
            <person name="Lu F.H."/>
            <person name="Bevan M.W."/>
            <person name="Leroy P."/>
            <person name="Li P."/>
            <person name="You F.M."/>
            <person name="Sun Q."/>
            <person name="Liu Z."/>
            <person name="Lyons E."/>
            <person name="Wicker T."/>
            <person name="Salzberg S.L."/>
            <person name="Devos K.M."/>
            <person name="Dvorak J."/>
        </authorList>
    </citation>
    <scope>NUCLEOTIDE SEQUENCE [LARGE SCALE GENOMIC DNA]</scope>
    <source>
        <strain evidence="2">cv. AL8/78</strain>
    </source>
</reference>
<reference evidence="3" key="2">
    <citation type="journal article" date="2017" name="Nat. Plants">
        <title>The Aegilops tauschii genome reveals multiple impacts of transposons.</title>
        <authorList>
            <person name="Zhao G."/>
            <person name="Zou C."/>
            <person name="Li K."/>
            <person name="Wang K."/>
            <person name="Li T."/>
            <person name="Gao L."/>
            <person name="Zhang X."/>
            <person name="Wang H."/>
            <person name="Yang Z."/>
            <person name="Liu X."/>
            <person name="Jiang W."/>
            <person name="Mao L."/>
            <person name="Kong X."/>
            <person name="Jiao Y."/>
            <person name="Jia J."/>
        </authorList>
    </citation>
    <scope>NUCLEOTIDE SEQUENCE [LARGE SCALE GENOMIC DNA]</scope>
    <source>
        <strain evidence="3">cv. AL8/78</strain>
    </source>
</reference>
<name>A0A453T5X3_AEGTS</name>